<sequence length="339" mass="34885">MAKWLYEAGIGEARAALVEGGVIVEARVAREGGLRAGSVRRARLARITAPGRRGLATFDDGEAVLEPLPPGVAEGGRLLIQIVREAIPEAGRPKPARARAAAEGAEIGDGPDLAAQLAAGDIPFRAVATGMAGHGPDLLEAAGWSELIEEATGGAIDFAGGALRLSVTPAMTLFDIDGVLPPAALALAGAQAAARAIQRMEIGGSIGIDLPTVSDKAVRQAVAAAVDAILPQPYERTAVNGFGFLQIVRRRVRASLPELLAADPVLTAALGLLRQAERAAGIGTRTLVAAPAVIARIAERPDWTEALARRTGTAVALRADAARAISQGYVQTDHPPPRT</sequence>
<accession>A0ABW4U3C1</accession>
<evidence type="ECO:0000313" key="1">
    <source>
        <dbReference type="EMBL" id="MFD1951731.1"/>
    </source>
</evidence>
<reference evidence="2" key="1">
    <citation type="journal article" date="2019" name="Int. J. Syst. Evol. Microbiol.">
        <title>The Global Catalogue of Microorganisms (GCM) 10K type strain sequencing project: providing services to taxonomists for standard genome sequencing and annotation.</title>
        <authorList>
            <consortium name="The Broad Institute Genomics Platform"/>
            <consortium name="The Broad Institute Genome Sequencing Center for Infectious Disease"/>
            <person name="Wu L."/>
            <person name="Ma J."/>
        </authorList>
    </citation>
    <scope>NUCLEOTIDE SEQUENCE [LARGE SCALE GENOMIC DNA]</scope>
    <source>
        <strain evidence="2">CGMCC 1.12702</strain>
    </source>
</reference>
<dbReference type="Proteomes" id="UP001597400">
    <property type="component" value="Unassembled WGS sequence"/>
</dbReference>
<evidence type="ECO:0000313" key="2">
    <source>
        <dbReference type="Proteomes" id="UP001597400"/>
    </source>
</evidence>
<organism evidence="1 2">
    <name type="scientific">Sphingomonas arantia</name>
    <dbReference type="NCBI Taxonomy" id="1460676"/>
    <lineage>
        <taxon>Bacteria</taxon>
        <taxon>Pseudomonadati</taxon>
        <taxon>Pseudomonadota</taxon>
        <taxon>Alphaproteobacteria</taxon>
        <taxon>Sphingomonadales</taxon>
        <taxon>Sphingomonadaceae</taxon>
        <taxon>Sphingomonas</taxon>
    </lineage>
</organism>
<dbReference type="RefSeq" id="WP_380930589.1">
    <property type="nucleotide sequence ID" value="NZ_JBHUGS010000003.1"/>
</dbReference>
<proteinExistence type="predicted"/>
<comment type="caution">
    <text evidence="1">The sequence shown here is derived from an EMBL/GenBank/DDBJ whole genome shotgun (WGS) entry which is preliminary data.</text>
</comment>
<name>A0ABW4U3C1_9SPHN</name>
<protein>
    <submittedName>
        <fullName evidence="1">Ribonuclease</fullName>
    </submittedName>
</protein>
<keyword evidence="2" id="KW-1185">Reference proteome</keyword>
<gene>
    <name evidence="1" type="ORF">ACFSGX_13235</name>
</gene>
<dbReference type="EMBL" id="JBHUGS010000003">
    <property type="protein sequence ID" value="MFD1951731.1"/>
    <property type="molecule type" value="Genomic_DNA"/>
</dbReference>